<evidence type="ECO:0000313" key="2">
    <source>
        <dbReference type="EMBL" id="MBL4938299.1"/>
    </source>
</evidence>
<reference evidence="2 3" key="1">
    <citation type="submission" date="2021-01" db="EMBL/GenBank/DDBJ databases">
        <title>Genome public.</title>
        <authorList>
            <person name="Liu C."/>
            <person name="Sun Q."/>
        </authorList>
    </citation>
    <scope>NUCLEOTIDE SEQUENCE [LARGE SCALE GENOMIC DNA]</scope>
    <source>
        <strain evidence="2 3">YIM B02515</strain>
    </source>
</reference>
<dbReference type="CDD" id="cd04182">
    <property type="entry name" value="GT_2_like_f"/>
    <property type="match status" value="1"/>
</dbReference>
<name>A0ABS1TIY5_9CLOT</name>
<protein>
    <submittedName>
        <fullName evidence="2">Nucleotidyltransferase family protein</fullName>
    </submittedName>
</protein>
<dbReference type="EMBL" id="JAESWC010000018">
    <property type="protein sequence ID" value="MBL4938299.1"/>
    <property type="molecule type" value="Genomic_DNA"/>
</dbReference>
<dbReference type="Gene3D" id="3.90.550.10">
    <property type="entry name" value="Spore Coat Polysaccharide Biosynthesis Protein SpsA, Chain A"/>
    <property type="match status" value="1"/>
</dbReference>
<dbReference type="InterPro" id="IPR025877">
    <property type="entry name" value="MobA-like_NTP_Trfase"/>
</dbReference>
<comment type="caution">
    <text evidence="2">The sequence shown here is derived from an EMBL/GenBank/DDBJ whole genome shotgun (WGS) entry which is preliminary data.</text>
</comment>
<keyword evidence="3" id="KW-1185">Reference proteome</keyword>
<dbReference type="RefSeq" id="WP_202751022.1">
    <property type="nucleotide sequence ID" value="NZ_JAESWC010000018.1"/>
</dbReference>
<dbReference type="PANTHER" id="PTHR43777:SF1">
    <property type="entry name" value="MOLYBDENUM COFACTOR CYTIDYLYLTRANSFERASE"/>
    <property type="match status" value="1"/>
</dbReference>
<dbReference type="Proteomes" id="UP000632377">
    <property type="component" value="Unassembled WGS sequence"/>
</dbReference>
<dbReference type="SUPFAM" id="SSF53448">
    <property type="entry name" value="Nucleotide-diphospho-sugar transferases"/>
    <property type="match status" value="1"/>
</dbReference>
<evidence type="ECO:0000313" key="3">
    <source>
        <dbReference type="Proteomes" id="UP000632377"/>
    </source>
</evidence>
<sequence length="184" mass="20646">MYLRGIILAGGCSSRMGENKLMLKLGENTIISRVIENAKASKIEEVVLVYGKYDVDTDIIKIYNPDYELGMSTSIKRGLEGFDGDGVMLILGDMPFVSTEIINRLYDEFSVSNKNIAAPIYKRKRGNPVIIGKKYFQELLTNTGDKGARDIIKNNAYDVELIEVRNDGIFVDIDDKESYKTLEA</sequence>
<evidence type="ECO:0000259" key="1">
    <source>
        <dbReference type="Pfam" id="PF12804"/>
    </source>
</evidence>
<feature type="domain" description="MobA-like NTP transferase" evidence="1">
    <location>
        <begin position="5"/>
        <end position="154"/>
    </location>
</feature>
<accession>A0ABS1TIY5</accession>
<organism evidence="2 3">
    <name type="scientific">Clostridium rhizosphaerae</name>
    <dbReference type="NCBI Taxonomy" id="2803861"/>
    <lineage>
        <taxon>Bacteria</taxon>
        <taxon>Bacillati</taxon>
        <taxon>Bacillota</taxon>
        <taxon>Clostridia</taxon>
        <taxon>Eubacteriales</taxon>
        <taxon>Clostridiaceae</taxon>
        <taxon>Clostridium</taxon>
    </lineage>
</organism>
<dbReference type="PANTHER" id="PTHR43777">
    <property type="entry name" value="MOLYBDENUM COFACTOR CYTIDYLYLTRANSFERASE"/>
    <property type="match status" value="1"/>
</dbReference>
<proteinExistence type="predicted"/>
<dbReference type="InterPro" id="IPR029044">
    <property type="entry name" value="Nucleotide-diphossugar_trans"/>
</dbReference>
<gene>
    <name evidence="2" type="ORF">JK636_21535</name>
</gene>
<dbReference type="Pfam" id="PF12804">
    <property type="entry name" value="NTP_transf_3"/>
    <property type="match status" value="1"/>
</dbReference>